<keyword evidence="3" id="KW-1185">Reference proteome</keyword>
<proteinExistence type="predicted"/>
<dbReference type="OrthoDB" id="3921198at2759"/>
<dbReference type="AlphaFoldDB" id="A0A9P8CGN9"/>
<dbReference type="Proteomes" id="UP000887226">
    <property type="component" value="Unassembled WGS sequence"/>
</dbReference>
<feature type="region of interest" description="Disordered" evidence="1">
    <location>
        <begin position="63"/>
        <end position="94"/>
    </location>
</feature>
<protein>
    <submittedName>
        <fullName evidence="2">Uncharacterized protein</fullName>
    </submittedName>
</protein>
<evidence type="ECO:0000256" key="1">
    <source>
        <dbReference type="SAM" id="MobiDB-lite"/>
    </source>
</evidence>
<reference evidence="2" key="1">
    <citation type="journal article" date="2021" name="IMA Fungus">
        <title>Genomic characterization of three marine fungi, including Emericellopsis atlantica sp. nov. with signatures of a generalist lifestyle and marine biomass degradation.</title>
        <authorList>
            <person name="Hagestad O.C."/>
            <person name="Hou L."/>
            <person name="Andersen J.H."/>
            <person name="Hansen E.H."/>
            <person name="Altermark B."/>
            <person name="Li C."/>
            <person name="Kuhnert E."/>
            <person name="Cox R.J."/>
            <person name="Crous P.W."/>
            <person name="Spatafora J.W."/>
            <person name="Lail K."/>
            <person name="Amirebrahimi M."/>
            <person name="Lipzen A."/>
            <person name="Pangilinan J."/>
            <person name="Andreopoulos W."/>
            <person name="Hayes R.D."/>
            <person name="Ng V."/>
            <person name="Grigoriev I.V."/>
            <person name="Jackson S.A."/>
            <person name="Sutton T.D.S."/>
            <person name="Dobson A.D.W."/>
            <person name="Rama T."/>
        </authorList>
    </citation>
    <scope>NUCLEOTIDE SEQUENCE</scope>
    <source>
        <strain evidence="2">TRa3180A</strain>
    </source>
</reference>
<accession>A0A9P8CGN9</accession>
<evidence type="ECO:0000313" key="2">
    <source>
        <dbReference type="EMBL" id="KAG9245910.1"/>
    </source>
</evidence>
<gene>
    <name evidence="2" type="ORF">BJ878DRAFT_499285</name>
</gene>
<sequence>MSPRTNSEIHPPSLSSPSPRTPLSAQQPLPLGFPVTASPTIFYRGSASNLALETSDAMHVEGRNHGVPLQSRPTRTPRRQARSQSSIANRRASAPIPKPISLELRPKALKLYTELHLATILEQQQQQQTSIYAGGQLNVHAPGSARSRPASNSRSAYGGTNDASLVIDFGPEDEAAGSLNERGNEGRSVYDGTAVRHRVRRQLNPRERAKASLIRHLRACPTCSSRRVPCSLGHHDLEPLERERQRLDRIELHGLHHGQQRPHSQSQLQPTCTANTPMVTQPSSHKALKYAPTGQVPEEVGINNYDPLLGLGQNDHFLHVPSPVTTAGFYSPSNFPDDPLARIHLTDASHFPMSAPPSDNFGRLDLDINSTYNYQTTESLLHLGTACPQGFMCSWVLSPCGEILDDDVALQDHYDAHIQYTRIMPAHRYKCSHCHTETSIPVNFCLTCGVEGLCETRIYGRISDGANNNKCFDDDQSPYFNFSPGSHQLSPSGFQNTSSMDYDNSMSYDNGMDSSDAGSKYNFHNNTNSNHFASPSTQGTSFGNSLFGDFQFQGNQYALPSVAMVAPAAGFSHRTRPPSHRWALRLVAEVAALFVLTIMLFRARTLMIGKASDFKVDKPCVGFKGMVRSFGTSFVYWMVRVSMKKNQRIWGSDPGSRSCFDEKQAIQSSSTRLPARYPKRGNGSSPSRFFRASISIC</sequence>
<comment type="caution">
    <text evidence="2">The sequence shown here is derived from an EMBL/GenBank/DDBJ whole genome shotgun (WGS) entry which is preliminary data.</text>
</comment>
<organism evidence="2 3">
    <name type="scientific">Calycina marina</name>
    <dbReference type="NCBI Taxonomy" id="1763456"/>
    <lineage>
        <taxon>Eukaryota</taxon>
        <taxon>Fungi</taxon>
        <taxon>Dikarya</taxon>
        <taxon>Ascomycota</taxon>
        <taxon>Pezizomycotina</taxon>
        <taxon>Leotiomycetes</taxon>
        <taxon>Helotiales</taxon>
        <taxon>Pezizellaceae</taxon>
        <taxon>Calycina</taxon>
    </lineage>
</organism>
<name>A0A9P8CGN9_9HELO</name>
<dbReference type="EMBL" id="MU253825">
    <property type="protein sequence ID" value="KAG9245910.1"/>
    <property type="molecule type" value="Genomic_DNA"/>
</dbReference>
<feature type="compositionally biased region" description="Low complexity" evidence="1">
    <location>
        <begin position="11"/>
        <end position="24"/>
    </location>
</feature>
<evidence type="ECO:0000313" key="3">
    <source>
        <dbReference type="Proteomes" id="UP000887226"/>
    </source>
</evidence>
<feature type="region of interest" description="Disordered" evidence="1">
    <location>
        <begin position="1"/>
        <end position="31"/>
    </location>
</feature>